<gene>
    <name evidence="2" type="ORF">NLI96_g12225</name>
</gene>
<dbReference type="InterPro" id="IPR050357">
    <property type="entry name" value="Arrestin_domain-protein"/>
</dbReference>
<evidence type="ECO:0000259" key="1">
    <source>
        <dbReference type="Pfam" id="PF00339"/>
    </source>
</evidence>
<dbReference type="GO" id="GO:0015031">
    <property type="term" value="P:protein transport"/>
    <property type="evidence" value="ECO:0007669"/>
    <property type="project" value="TreeGrafter"/>
</dbReference>
<keyword evidence="3" id="KW-1185">Reference proteome</keyword>
<protein>
    <recommendedName>
        <fullName evidence="1">Arrestin-like N-terminal domain-containing protein</fullName>
    </recommendedName>
</protein>
<reference evidence="2" key="1">
    <citation type="submission" date="2022-07" db="EMBL/GenBank/DDBJ databases">
        <title>Genome Sequence of Physisporinus lineatus.</title>
        <authorList>
            <person name="Buettner E."/>
        </authorList>
    </citation>
    <scope>NUCLEOTIDE SEQUENCE</scope>
    <source>
        <strain evidence="2">VT162</strain>
    </source>
</reference>
<dbReference type="Gene3D" id="2.60.40.640">
    <property type="match status" value="1"/>
</dbReference>
<accession>A0AAD5UUB8</accession>
<dbReference type="SUPFAM" id="SSF81296">
    <property type="entry name" value="E set domains"/>
    <property type="match status" value="1"/>
</dbReference>
<dbReference type="InterPro" id="IPR014752">
    <property type="entry name" value="Arrestin-like_C"/>
</dbReference>
<dbReference type="AlphaFoldDB" id="A0AAD5UUB8"/>
<feature type="domain" description="Arrestin-like N-terminal" evidence="1">
    <location>
        <begin position="17"/>
        <end position="146"/>
    </location>
</feature>
<sequence>MSSSVITLRFEPTMRVSGEVLTGFVDLHFPQILEQDVTEIHVKLRGAVTSNVSRRRNKRTVTRREIIDIARINCSMWTKGSAYPTDSTNVLRLPFRIPLPQNAPPSCQYSGPRKTGEISYFVEVVGVRPSMFSMNIREKRSFNVVPRDPAGLLIRAALESGFVGPTKTITSDMHIRKGMWGKYSRVNMELTLPALPSFPLFTKIPFTLRIVTTSKEKKYHAKQEDHTVFPEPPRLPRNVSLTLKRTVTVTAQGWSSDGSETTAHLGGLGSAASTEGGNVEVAFDKKWVPSGVGKMGQWTQESIISSSFQLSATPTFNTLILSQSNFLRLKVDFPGAGNTLETDIPINISSGFEIPPATTL</sequence>
<comment type="caution">
    <text evidence="2">The sequence shown here is derived from an EMBL/GenBank/DDBJ whole genome shotgun (WGS) entry which is preliminary data.</text>
</comment>
<evidence type="ECO:0000313" key="3">
    <source>
        <dbReference type="Proteomes" id="UP001212997"/>
    </source>
</evidence>
<dbReference type="Proteomes" id="UP001212997">
    <property type="component" value="Unassembled WGS sequence"/>
</dbReference>
<dbReference type="GO" id="GO:0005737">
    <property type="term" value="C:cytoplasm"/>
    <property type="evidence" value="ECO:0007669"/>
    <property type="project" value="TreeGrafter"/>
</dbReference>
<proteinExistence type="predicted"/>
<dbReference type="Pfam" id="PF00339">
    <property type="entry name" value="Arrestin_N"/>
    <property type="match status" value="1"/>
</dbReference>
<dbReference type="InterPro" id="IPR014756">
    <property type="entry name" value="Ig_E-set"/>
</dbReference>
<organism evidence="2 3">
    <name type="scientific">Meripilus lineatus</name>
    <dbReference type="NCBI Taxonomy" id="2056292"/>
    <lineage>
        <taxon>Eukaryota</taxon>
        <taxon>Fungi</taxon>
        <taxon>Dikarya</taxon>
        <taxon>Basidiomycota</taxon>
        <taxon>Agaricomycotina</taxon>
        <taxon>Agaricomycetes</taxon>
        <taxon>Polyporales</taxon>
        <taxon>Meripilaceae</taxon>
        <taxon>Meripilus</taxon>
    </lineage>
</organism>
<evidence type="ECO:0000313" key="2">
    <source>
        <dbReference type="EMBL" id="KAJ3474845.1"/>
    </source>
</evidence>
<dbReference type="PANTHER" id="PTHR11188:SF17">
    <property type="entry name" value="FI21816P1"/>
    <property type="match status" value="1"/>
</dbReference>
<dbReference type="InterPro" id="IPR011021">
    <property type="entry name" value="Arrestin-like_N"/>
</dbReference>
<dbReference type="EMBL" id="JANAWD010000970">
    <property type="protein sequence ID" value="KAJ3474845.1"/>
    <property type="molecule type" value="Genomic_DNA"/>
</dbReference>
<dbReference type="PANTHER" id="PTHR11188">
    <property type="entry name" value="ARRESTIN DOMAIN CONTAINING PROTEIN"/>
    <property type="match status" value="1"/>
</dbReference>
<name>A0AAD5UUB8_9APHY</name>